<protein>
    <recommendedName>
        <fullName evidence="3">histidine kinase</fullName>
        <ecNumber evidence="3">2.7.13.3</ecNumber>
    </recommendedName>
</protein>
<dbReference type="InterPro" id="IPR050428">
    <property type="entry name" value="TCS_sensor_his_kinase"/>
</dbReference>
<dbReference type="Gene3D" id="1.10.287.130">
    <property type="match status" value="1"/>
</dbReference>
<dbReference type="CDD" id="cd00075">
    <property type="entry name" value="HATPase"/>
    <property type="match status" value="1"/>
</dbReference>
<reference evidence="15 16" key="1">
    <citation type="submission" date="2020-02" db="EMBL/GenBank/DDBJ databases">
        <authorList>
            <person name="Dziuba M."/>
            <person name="Kuznetsov B."/>
            <person name="Mardanov A."/>
            <person name="Ravin N."/>
            <person name="Grouzdev D."/>
        </authorList>
    </citation>
    <scope>NUCLEOTIDE SEQUENCE [LARGE SCALE GENOMIC DNA]</scope>
    <source>
        <strain evidence="15 16">SpK</strain>
    </source>
</reference>
<accession>A0A7C9QVW1</accession>
<dbReference type="Pfam" id="PF02518">
    <property type="entry name" value="HATPase_c"/>
    <property type="match status" value="1"/>
</dbReference>
<keyword evidence="9" id="KW-0902">Two-component regulatory system</keyword>
<dbReference type="SUPFAM" id="SSF55874">
    <property type="entry name" value="ATPase domain of HSP90 chaperone/DNA topoisomerase II/histidine kinase"/>
    <property type="match status" value="1"/>
</dbReference>
<dbReference type="PANTHER" id="PTHR45436:SF5">
    <property type="entry name" value="SENSOR HISTIDINE KINASE TRCS"/>
    <property type="match status" value="1"/>
</dbReference>
<dbReference type="Pfam" id="PF00512">
    <property type="entry name" value="HisKA"/>
    <property type="match status" value="1"/>
</dbReference>
<dbReference type="Pfam" id="PF00672">
    <property type="entry name" value="HAMP"/>
    <property type="match status" value="1"/>
</dbReference>
<organism evidence="15 16">
    <name type="scientific">Magnetospirillum aberrantis SpK</name>
    <dbReference type="NCBI Taxonomy" id="908842"/>
    <lineage>
        <taxon>Bacteria</taxon>
        <taxon>Pseudomonadati</taxon>
        <taxon>Pseudomonadota</taxon>
        <taxon>Alphaproteobacteria</taxon>
        <taxon>Rhodospirillales</taxon>
        <taxon>Rhodospirillaceae</taxon>
        <taxon>Magnetospirillum</taxon>
    </lineage>
</organism>
<comment type="catalytic activity">
    <reaction evidence="1">
        <text>ATP + protein L-histidine = ADP + protein N-phospho-L-histidine.</text>
        <dbReference type="EC" id="2.7.13.3"/>
    </reaction>
</comment>
<dbReference type="Gene3D" id="1.10.8.500">
    <property type="entry name" value="HAMP domain in histidine kinase"/>
    <property type="match status" value="1"/>
</dbReference>
<evidence type="ECO:0000259" key="13">
    <source>
        <dbReference type="PROSITE" id="PS50109"/>
    </source>
</evidence>
<evidence type="ECO:0000256" key="3">
    <source>
        <dbReference type="ARBA" id="ARBA00012438"/>
    </source>
</evidence>
<dbReference type="CDD" id="cd00082">
    <property type="entry name" value="HisKA"/>
    <property type="match status" value="1"/>
</dbReference>
<dbReference type="SUPFAM" id="SSF158472">
    <property type="entry name" value="HAMP domain-like"/>
    <property type="match status" value="1"/>
</dbReference>
<feature type="domain" description="Histidine kinase" evidence="13">
    <location>
        <begin position="146"/>
        <end position="352"/>
    </location>
</feature>
<evidence type="ECO:0000256" key="4">
    <source>
        <dbReference type="ARBA" id="ARBA00022553"/>
    </source>
</evidence>
<keyword evidence="11" id="KW-0175">Coiled coil</keyword>
<dbReference type="InterPro" id="IPR003660">
    <property type="entry name" value="HAMP_dom"/>
</dbReference>
<evidence type="ECO:0000256" key="1">
    <source>
        <dbReference type="ARBA" id="ARBA00000085"/>
    </source>
</evidence>
<keyword evidence="8 12" id="KW-1133">Transmembrane helix</keyword>
<keyword evidence="10 12" id="KW-0472">Membrane</keyword>
<dbReference type="PANTHER" id="PTHR45436">
    <property type="entry name" value="SENSOR HISTIDINE KINASE YKOH"/>
    <property type="match status" value="1"/>
</dbReference>
<evidence type="ECO:0000256" key="2">
    <source>
        <dbReference type="ARBA" id="ARBA00004370"/>
    </source>
</evidence>
<dbReference type="SMART" id="SM00304">
    <property type="entry name" value="HAMP"/>
    <property type="match status" value="1"/>
</dbReference>
<dbReference type="InterPro" id="IPR036097">
    <property type="entry name" value="HisK_dim/P_sf"/>
</dbReference>
<comment type="caution">
    <text evidence="15">The sequence shown here is derived from an EMBL/GenBank/DDBJ whole genome shotgun (WGS) entry which is preliminary data.</text>
</comment>
<dbReference type="PROSITE" id="PS50885">
    <property type="entry name" value="HAMP"/>
    <property type="match status" value="1"/>
</dbReference>
<evidence type="ECO:0000256" key="10">
    <source>
        <dbReference type="ARBA" id="ARBA00023136"/>
    </source>
</evidence>
<dbReference type="EC" id="2.7.13.3" evidence="3"/>
<dbReference type="GO" id="GO:0005886">
    <property type="term" value="C:plasma membrane"/>
    <property type="evidence" value="ECO:0007669"/>
    <property type="project" value="TreeGrafter"/>
</dbReference>
<dbReference type="PRINTS" id="PR00344">
    <property type="entry name" value="BCTRLSENSOR"/>
</dbReference>
<dbReference type="InterPro" id="IPR036890">
    <property type="entry name" value="HATPase_C_sf"/>
</dbReference>
<evidence type="ECO:0000256" key="7">
    <source>
        <dbReference type="ARBA" id="ARBA00022777"/>
    </source>
</evidence>
<evidence type="ECO:0000256" key="11">
    <source>
        <dbReference type="SAM" id="Coils"/>
    </source>
</evidence>
<dbReference type="AlphaFoldDB" id="A0A7C9QVW1"/>
<dbReference type="Proteomes" id="UP000480684">
    <property type="component" value="Unassembled WGS sequence"/>
</dbReference>
<keyword evidence="4" id="KW-0597">Phosphoprotein</keyword>
<keyword evidence="16" id="KW-1185">Reference proteome</keyword>
<dbReference type="GO" id="GO:0000155">
    <property type="term" value="F:phosphorelay sensor kinase activity"/>
    <property type="evidence" value="ECO:0007669"/>
    <property type="project" value="InterPro"/>
</dbReference>
<evidence type="ECO:0000259" key="14">
    <source>
        <dbReference type="PROSITE" id="PS50885"/>
    </source>
</evidence>
<evidence type="ECO:0000256" key="6">
    <source>
        <dbReference type="ARBA" id="ARBA00022692"/>
    </source>
</evidence>
<gene>
    <name evidence="15" type="ORF">G4223_14990</name>
</gene>
<dbReference type="SMART" id="SM00387">
    <property type="entry name" value="HATPase_c"/>
    <property type="match status" value="1"/>
</dbReference>
<evidence type="ECO:0000313" key="16">
    <source>
        <dbReference type="Proteomes" id="UP000480684"/>
    </source>
</evidence>
<feature type="transmembrane region" description="Helical" evidence="12">
    <location>
        <begin position="61"/>
        <end position="80"/>
    </location>
</feature>
<evidence type="ECO:0000256" key="8">
    <source>
        <dbReference type="ARBA" id="ARBA00022989"/>
    </source>
</evidence>
<dbReference type="InterPro" id="IPR005467">
    <property type="entry name" value="His_kinase_dom"/>
</dbReference>
<dbReference type="EMBL" id="JAAIYP010000040">
    <property type="protein sequence ID" value="NFV81419.1"/>
    <property type="molecule type" value="Genomic_DNA"/>
</dbReference>
<dbReference type="Gene3D" id="3.30.565.10">
    <property type="entry name" value="Histidine kinase-like ATPase, C-terminal domain"/>
    <property type="match status" value="1"/>
</dbReference>
<evidence type="ECO:0000256" key="12">
    <source>
        <dbReference type="SAM" id="Phobius"/>
    </source>
</evidence>
<keyword evidence="6 12" id="KW-0812">Transmembrane</keyword>
<dbReference type="InterPro" id="IPR003594">
    <property type="entry name" value="HATPase_dom"/>
</dbReference>
<keyword evidence="7 15" id="KW-0418">Kinase</keyword>
<evidence type="ECO:0000256" key="9">
    <source>
        <dbReference type="ARBA" id="ARBA00023012"/>
    </source>
</evidence>
<evidence type="ECO:0000256" key="5">
    <source>
        <dbReference type="ARBA" id="ARBA00022679"/>
    </source>
</evidence>
<feature type="coiled-coil region" evidence="11">
    <location>
        <begin position="197"/>
        <end position="224"/>
    </location>
</feature>
<proteinExistence type="predicted"/>
<dbReference type="PROSITE" id="PS50109">
    <property type="entry name" value="HIS_KIN"/>
    <property type="match status" value="1"/>
</dbReference>
<keyword evidence="5" id="KW-0808">Transferase</keyword>
<evidence type="ECO:0000313" key="15">
    <source>
        <dbReference type="EMBL" id="NFV81419.1"/>
    </source>
</evidence>
<dbReference type="SUPFAM" id="SSF47384">
    <property type="entry name" value="Homodimeric domain of signal transducing histidine kinase"/>
    <property type="match status" value="1"/>
</dbReference>
<feature type="domain" description="HAMP" evidence="14">
    <location>
        <begin position="84"/>
        <end position="138"/>
    </location>
</feature>
<dbReference type="SMART" id="SM00388">
    <property type="entry name" value="HisKA"/>
    <property type="match status" value="1"/>
</dbReference>
<sequence length="352" mass="38164">MKAVGGLSRRIIRSMVALALVTTLLALLGSYAFYTVWFLLSPNSFPGPDNPDNWLPTPLEWGWMALTVVVALGAAISFALKLSKPIVGPLNAVAESLRQVAQGNLSVRAEFDWQSRGEAAQLVHDFNVMAERLERMDHERRFWNAAIAHELRTPVTVLRGRLQGLTEGVFEPAPALFRSLLTQVEGLGRLIEDLRLLGLAENGRLELRQELADLETEVTAVVRAIGPSLQEAGFAVSCHVDAQQVLCDPVRMRQGLLALLENALRHAVPGPLHIQVRILEGSCHLLVEDCGPGVPEPLVAQIFEAFQRGASHGHGSGLGLAVVQAIARAHGGDVICRPSTLGGTAFDLHWPI</sequence>
<dbReference type="InterPro" id="IPR003661">
    <property type="entry name" value="HisK_dim/P_dom"/>
</dbReference>
<name>A0A7C9QVW1_9PROT</name>
<comment type="subcellular location">
    <subcellularLocation>
        <location evidence="2">Membrane</location>
    </subcellularLocation>
</comment>
<dbReference type="InterPro" id="IPR004358">
    <property type="entry name" value="Sig_transdc_His_kin-like_C"/>
</dbReference>
<dbReference type="CDD" id="cd06225">
    <property type="entry name" value="HAMP"/>
    <property type="match status" value="1"/>
</dbReference>